<keyword evidence="1 6" id="KW-0732">Signal</keyword>
<evidence type="ECO:0000256" key="3">
    <source>
        <dbReference type="ARBA" id="ARBA00023139"/>
    </source>
</evidence>
<reference evidence="10 11" key="1">
    <citation type="submission" date="2017-01" db="EMBL/GenBank/DDBJ databases">
        <title>The cable genome- insights into the physiology and evolution of filamentous bacteria capable of sulfide oxidation via long distance electron transfer.</title>
        <authorList>
            <person name="Schreiber L."/>
            <person name="Bjerg J.T."/>
            <person name="Boggild A."/>
            <person name="Van De Vossenberg J."/>
            <person name="Meysman F."/>
            <person name="Nielsen L.P."/>
            <person name="Schramm A."/>
            <person name="Kjeldsen K.U."/>
        </authorList>
    </citation>
    <scope>NUCLEOTIDE SEQUENCE [LARGE SCALE GENOMIC DNA]</scope>
    <source>
        <strain evidence="10">MCF</strain>
    </source>
</reference>
<keyword evidence="3 6" id="KW-0564">Palmitate</keyword>
<dbReference type="InterPro" id="IPR006664">
    <property type="entry name" value="OMP_bac"/>
</dbReference>
<dbReference type="PROSITE" id="PS51123">
    <property type="entry name" value="OMPA_2"/>
    <property type="match status" value="1"/>
</dbReference>
<evidence type="ECO:0000256" key="1">
    <source>
        <dbReference type="ARBA" id="ARBA00022729"/>
    </source>
</evidence>
<dbReference type="InterPro" id="IPR050330">
    <property type="entry name" value="Bact_OuterMem_StrucFunc"/>
</dbReference>
<dbReference type="PANTHER" id="PTHR30329">
    <property type="entry name" value="STATOR ELEMENT OF FLAGELLAR MOTOR COMPLEX"/>
    <property type="match status" value="1"/>
</dbReference>
<proteinExistence type="inferred from homology"/>
<evidence type="ECO:0000313" key="11">
    <source>
        <dbReference type="Proteomes" id="UP000287853"/>
    </source>
</evidence>
<dbReference type="EMBL" id="MTKO01000079">
    <property type="protein sequence ID" value="RWX45377.1"/>
    <property type="molecule type" value="Genomic_DNA"/>
</dbReference>
<accession>A0A3S3QY23</accession>
<dbReference type="PROSITE" id="PS51257">
    <property type="entry name" value="PROKAR_LIPOPROTEIN"/>
    <property type="match status" value="1"/>
</dbReference>
<feature type="chain" id="PRO_5018683571" description="Peptidoglycan-associated lipoprotein" evidence="8">
    <location>
        <begin position="20"/>
        <end position="244"/>
    </location>
</feature>
<dbReference type="Gene3D" id="3.30.1330.60">
    <property type="entry name" value="OmpA-like domain"/>
    <property type="match status" value="1"/>
</dbReference>
<feature type="domain" description="OmpA-like" evidence="9">
    <location>
        <begin position="130"/>
        <end position="244"/>
    </location>
</feature>
<dbReference type="GO" id="GO:0051301">
    <property type="term" value="P:cell division"/>
    <property type="evidence" value="ECO:0007669"/>
    <property type="project" value="InterPro"/>
</dbReference>
<feature type="region of interest" description="Disordered" evidence="7">
    <location>
        <begin position="87"/>
        <end position="121"/>
    </location>
</feature>
<evidence type="ECO:0000256" key="4">
    <source>
        <dbReference type="ARBA" id="ARBA00023237"/>
    </source>
</evidence>
<evidence type="ECO:0000256" key="8">
    <source>
        <dbReference type="SAM" id="SignalP"/>
    </source>
</evidence>
<dbReference type="Pfam" id="PF00691">
    <property type="entry name" value="OmpA"/>
    <property type="match status" value="1"/>
</dbReference>
<dbReference type="InterPro" id="IPR036737">
    <property type="entry name" value="OmpA-like_sf"/>
</dbReference>
<organism evidence="10 11">
    <name type="scientific">Candidatus Electrothrix aarhusensis</name>
    <dbReference type="NCBI Taxonomy" id="1859131"/>
    <lineage>
        <taxon>Bacteria</taxon>
        <taxon>Pseudomonadati</taxon>
        <taxon>Thermodesulfobacteriota</taxon>
        <taxon>Desulfobulbia</taxon>
        <taxon>Desulfobulbales</taxon>
        <taxon>Desulfobulbaceae</taxon>
        <taxon>Candidatus Electrothrix</taxon>
    </lineage>
</organism>
<dbReference type="Proteomes" id="UP000287853">
    <property type="component" value="Unassembled WGS sequence"/>
</dbReference>
<keyword evidence="4 6" id="KW-0998">Cell outer membrane</keyword>
<dbReference type="HAMAP" id="MF_02204">
    <property type="entry name" value="Pal"/>
    <property type="match status" value="1"/>
</dbReference>
<dbReference type="InterPro" id="IPR039001">
    <property type="entry name" value="Pal"/>
</dbReference>
<dbReference type="PRINTS" id="PR01021">
    <property type="entry name" value="OMPADOMAIN"/>
</dbReference>
<comment type="subcellular location">
    <subcellularLocation>
        <location evidence="6">Cell outer membrane</location>
        <topology evidence="6">Lipid-anchor</topology>
    </subcellularLocation>
</comment>
<evidence type="ECO:0000256" key="7">
    <source>
        <dbReference type="SAM" id="MobiDB-lite"/>
    </source>
</evidence>
<dbReference type="PANTHER" id="PTHR30329:SF21">
    <property type="entry name" value="LIPOPROTEIN YIAD-RELATED"/>
    <property type="match status" value="1"/>
</dbReference>
<sequence>MNTFMPRMFFLASMTLSLALSGCGPKEIEPYQTATEAASRSKMATATTYPLSYGSLQDKQGSIDEENIQGSIDEENMSAESIASLAEDLPMPEEDKNTPITETLDAGSKAGEQKLGFGDRDNKSAAYKKEHGRSSVQLKPIYFSFDQSNIRNDQVASIEHNGEYLKSNVASKLLIEGNCDELGTNEYNLALGERRAMNGKKYLIKLGIDSSRIRTVSYGEERPLFTGSEDSDYAHNRRDDFILE</sequence>
<comment type="caution">
    <text evidence="10">The sequence shown here is derived from an EMBL/GenBank/DDBJ whole genome shotgun (WGS) entry which is preliminary data.</text>
</comment>
<feature type="signal peptide" evidence="8">
    <location>
        <begin position="1"/>
        <end position="19"/>
    </location>
</feature>
<name>A0A3S3QY23_9BACT</name>
<evidence type="ECO:0000256" key="6">
    <source>
        <dbReference type="HAMAP-Rule" id="MF_02204"/>
    </source>
</evidence>
<evidence type="ECO:0000313" key="10">
    <source>
        <dbReference type="EMBL" id="RWX45377.1"/>
    </source>
</evidence>
<evidence type="ECO:0000256" key="2">
    <source>
        <dbReference type="ARBA" id="ARBA00023136"/>
    </source>
</evidence>
<evidence type="ECO:0000259" key="9">
    <source>
        <dbReference type="PROSITE" id="PS51123"/>
    </source>
</evidence>
<evidence type="ECO:0000256" key="5">
    <source>
        <dbReference type="ARBA" id="ARBA00023288"/>
    </source>
</evidence>
<comment type="similarity">
    <text evidence="6">Belongs to the Pal lipoprotein family.</text>
</comment>
<keyword evidence="11" id="KW-1185">Reference proteome</keyword>
<keyword evidence="2 6" id="KW-0472">Membrane</keyword>
<dbReference type="CDD" id="cd07185">
    <property type="entry name" value="OmpA_C-like"/>
    <property type="match status" value="1"/>
</dbReference>
<keyword evidence="5 6" id="KW-0449">Lipoprotein</keyword>
<dbReference type="SUPFAM" id="SSF103088">
    <property type="entry name" value="OmpA-like"/>
    <property type="match status" value="1"/>
</dbReference>
<dbReference type="AlphaFoldDB" id="A0A3S3QY23"/>
<dbReference type="InterPro" id="IPR006665">
    <property type="entry name" value="OmpA-like"/>
</dbReference>
<dbReference type="GO" id="GO:0009279">
    <property type="term" value="C:cell outer membrane"/>
    <property type="evidence" value="ECO:0007669"/>
    <property type="project" value="UniProtKB-SubCell"/>
</dbReference>
<gene>
    <name evidence="6" type="primary">pal</name>
    <name evidence="10" type="ORF">H206_00957</name>
</gene>
<protein>
    <recommendedName>
        <fullName evidence="6">Peptidoglycan-associated lipoprotein</fullName>
        <shortName evidence="6">PAL</shortName>
    </recommendedName>
</protein>